<dbReference type="eggNOG" id="COG0687">
    <property type="taxonomic scope" value="Bacteria"/>
</dbReference>
<dbReference type="PRINTS" id="PR00905">
    <property type="entry name" value="MG045FAMILY"/>
</dbReference>
<organism evidence="3 4">
    <name type="scientific">Mycoplasmoides gallisepticum S6</name>
    <dbReference type="NCBI Taxonomy" id="1006581"/>
    <lineage>
        <taxon>Bacteria</taxon>
        <taxon>Bacillati</taxon>
        <taxon>Mycoplasmatota</taxon>
        <taxon>Mycoplasmoidales</taxon>
        <taxon>Mycoplasmoidaceae</taxon>
        <taxon>Mycoplasmoides</taxon>
    </lineage>
</organism>
<protein>
    <submittedName>
        <fullName evidence="3">Spermidine/putrescine ABC transportersubstrate-binding protein</fullName>
    </submittedName>
</protein>
<feature type="signal peptide" evidence="2">
    <location>
        <begin position="1"/>
        <end position="39"/>
    </location>
</feature>
<keyword evidence="1 2" id="KW-0732">Signal</keyword>
<name>A0A0F6CKW0_MYCGL</name>
<dbReference type="PANTHER" id="PTHR30222:SF17">
    <property type="entry name" value="SPERMIDINE_PUTRESCINE-BINDING PERIPLASMIC PROTEIN"/>
    <property type="match status" value="1"/>
</dbReference>
<reference evidence="3 4" key="1">
    <citation type="journal article" date="2011" name="PLoS ONE">
        <title>Core proteome of the minimal cell: comparative proteomics of three mollicute species.</title>
        <authorList>
            <person name="Fisunov G.Y."/>
            <person name="Alexeev D.G."/>
            <person name="Bazaleev N.A."/>
            <person name="Ladygina V.G."/>
            <person name="Galyamina M.A."/>
            <person name="Kondratov I.G."/>
            <person name="Zhukova N.A."/>
            <person name="Serebryakova M.V."/>
            <person name="Demina I.A."/>
            <person name="Govorun V.M."/>
        </authorList>
    </citation>
    <scope>NUCLEOTIDE SEQUENCE [LARGE SCALE GENOMIC DNA]</scope>
    <source>
        <strain evidence="3 4">S6</strain>
    </source>
</reference>
<dbReference type="Gene3D" id="3.40.190.10">
    <property type="entry name" value="Periplasmic binding protein-like II"/>
    <property type="match status" value="1"/>
</dbReference>
<dbReference type="KEGG" id="mgz:GCW_02665"/>
<dbReference type="Proteomes" id="UP000018735">
    <property type="component" value="Chromosome"/>
</dbReference>
<dbReference type="GO" id="GO:0016020">
    <property type="term" value="C:membrane"/>
    <property type="evidence" value="ECO:0007669"/>
    <property type="project" value="InterPro"/>
</dbReference>
<sequence>MLDQFTTNICIKMKKKPVKLIVSALALSSVLVTSCEAGASLLNRNFVYANFESYMSPNLQSKLRQTYNNLQFDAFASNEKALTNFKNKTYTIGTLSTYAVLDLIHQGILQKLDWSKFNLSYLNDQDQEVPIHNANDALGLFTDEVQEILTSYSIDNKPVNLLDYAVPYFFQSLVFAYRGAKIDSLVDHQSSWYDILSTISSEQYRNRFNNNKLGIVEDERSLYSIANLIKTTKENQTITVNPPPSQLTLSDFYNVYQEIADAGINYRNLATNNRSTALLNSDSSVILNNLDSGRINGGIMYNGDAIFSAQGGEYHAEKDDPLKPTSEDFHIVTPVNTPLALDLIVVNKLNIEQFPGFLDQAYQVIKKVGLEGVNETLADFQAVLTEEPETIYKNGPLENFNYVQYTSPLKKISDPENGLVAVEGWLEVPDQEELSNNINSAYFIQDIKNVTNFVEAPLNDIQKASLVNAFARFKDNWLR</sequence>
<feature type="chain" id="PRO_5002501094" evidence="2">
    <location>
        <begin position="40"/>
        <end position="479"/>
    </location>
</feature>
<dbReference type="Pfam" id="PF02030">
    <property type="entry name" value="Lipoprotein_8"/>
    <property type="match status" value="1"/>
</dbReference>
<dbReference type="InterPro" id="IPR000044">
    <property type="entry name" value="Uncharacterised_lipoprot_MG045"/>
</dbReference>
<dbReference type="HOGENOM" id="CLU_043024_0_0_14"/>
<gene>
    <name evidence="3" type="primary">potD</name>
    <name evidence="3" type="ORF">GCW_02665</name>
</gene>
<accession>A0A0F6CKW0</accession>
<evidence type="ECO:0000256" key="2">
    <source>
        <dbReference type="SAM" id="SignalP"/>
    </source>
</evidence>
<dbReference type="PANTHER" id="PTHR30222">
    <property type="entry name" value="SPERMIDINE/PUTRESCINE-BINDING PERIPLASMIC PROTEIN"/>
    <property type="match status" value="1"/>
</dbReference>
<proteinExistence type="predicted"/>
<dbReference type="AlphaFoldDB" id="A0A0F6CKW0"/>
<evidence type="ECO:0000256" key="1">
    <source>
        <dbReference type="ARBA" id="ARBA00022729"/>
    </source>
</evidence>
<dbReference type="SUPFAM" id="SSF53850">
    <property type="entry name" value="Periplasmic binding protein-like II"/>
    <property type="match status" value="1"/>
</dbReference>
<evidence type="ECO:0000313" key="3">
    <source>
        <dbReference type="EMBL" id="AHB99732.1"/>
    </source>
</evidence>
<dbReference type="EMBL" id="CP006916">
    <property type="protein sequence ID" value="AHB99732.1"/>
    <property type="molecule type" value="Genomic_DNA"/>
</dbReference>
<evidence type="ECO:0000313" key="4">
    <source>
        <dbReference type="Proteomes" id="UP000018735"/>
    </source>
</evidence>